<name>A0A5N5TCX4_9CRUS</name>
<comment type="caution">
    <text evidence="1">The sequence shown here is derived from an EMBL/GenBank/DDBJ whole genome shotgun (WGS) entry which is preliminary data.</text>
</comment>
<evidence type="ECO:0000313" key="1">
    <source>
        <dbReference type="EMBL" id="KAB7504029.1"/>
    </source>
</evidence>
<protein>
    <submittedName>
        <fullName evidence="1">Uncharacterized protein</fullName>
    </submittedName>
</protein>
<proteinExistence type="predicted"/>
<sequence>MKITLTKLMNKLNWLPKYCSDSISTVIFTCILIALATKASKNFPLNIFSKIQKKSNRKEYYNFKKNFRTLSTCCVSCNKTACIDLKGNDCLYGIGLGLCNCCEECLLGPGEVCDVIHHRFMVLAEKD</sequence>
<dbReference type="EMBL" id="SEYY01003953">
    <property type="protein sequence ID" value="KAB7504029.1"/>
    <property type="molecule type" value="Genomic_DNA"/>
</dbReference>
<accession>A0A5N5TCX4</accession>
<organism evidence="1 2">
    <name type="scientific">Armadillidium nasatum</name>
    <dbReference type="NCBI Taxonomy" id="96803"/>
    <lineage>
        <taxon>Eukaryota</taxon>
        <taxon>Metazoa</taxon>
        <taxon>Ecdysozoa</taxon>
        <taxon>Arthropoda</taxon>
        <taxon>Crustacea</taxon>
        <taxon>Multicrustacea</taxon>
        <taxon>Malacostraca</taxon>
        <taxon>Eumalacostraca</taxon>
        <taxon>Peracarida</taxon>
        <taxon>Isopoda</taxon>
        <taxon>Oniscidea</taxon>
        <taxon>Crinocheta</taxon>
        <taxon>Armadillidiidae</taxon>
        <taxon>Armadillidium</taxon>
    </lineage>
</organism>
<keyword evidence="2" id="KW-1185">Reference proteome</keyword>
<dbReference type="AlphaFoldDB" id="A0A5N5TCX4"/>
<evidence type="ECO:0000313" key="2">
    <source>
        <dbReference type="Proteomes" id="UP000326759"/>
    </source>
</evidence>
<reference evidence="1 2" key="1">
    <citation type="journal article" date="2019" name="PLoS Biol.">
        <title>Sex chromosomes control vertical transmission of feminizing Wolbachia symbionts in an isopod.</title>
        <authorList>
            <person name="Becking T."/>
            <person name="Chebbi M.A."/>
            <person name="Giraud I."/>
            <person name="Moumen B."/>
            <person name="Laverre T."/>
            <person name="Caubet Y."/>
            <person name="Peccoud J."/>
            <person name="Gilbert C."/>
            <person name="Cordaux R."/>
        </authorList>
    </citation>
    <scope>NUCLEOTIDE SEQUENCE [LARGE SCALE GENOMIC DNA]</scope>
    <source>
        <strain evidence="1">ANa2</strain>
        <tissue evidence="1">Whole body excluding digestive tract and cuticle</tissue>
    </source>
</reference>
<gene>
    <name evidence="1" type="ORF">Anas_10844</name>
</gene>
<dbReference type="Proteomes" id="UP000326759">
    <property type="component" value="Unassembled WGS sequence"/>
</dbReference>